<evidence type="ECO:0000256" key="7">
    <source>
        <dbReference type="ARBA" id="ARBA00022908"/>
    </source>
</evidence>
<keyword evidence="4" id="KW-0479">Metal-binding</keyword>
<dbReference type="GO" id="GO:0016779">
    <property type="term" value="F:nucleotidyltransferase activity"/>
    <property type="evidence" value="ECO:0007669"/>
    <property type="project" value="UniProtKB-KW"/>
</dbReference>
<dbReference type="Proteomes" id="UP000095282">
    <property type="component" value="Unplaced"/>
</dbReference>
<keyword evidence="1" id="KW-0808">Transferase</keyword>
<organism evidence="12 13">
    <name type="scientific">Caenorhabditis tropicalis</name>
    <dbReference type="NCBI Taxonomy" id="1561998"/>
    <lineage>
        <taxon>Eukaryota</taxon>
        <taxon>Metazoa</taxon>
        <taxon>Ecdysozoa</taxon>
        <taxon>Nematoda</taxon>
        <taxon>Chromadorea</taxon>
        <taxon>Rhabditida</taxon>
        <taxon>Rhabditina</taxon>
        <taxon>Rhabditomorpha</taxon>
        <taxon>Rhabditoidea</taxon>
        <taxon>Rhabditidae</taxon>
        <taxon>Peloderinae</taxon>
        <taxon>Caenorhabditis</taxon>
    </lineage>
</organism>
<feature type="DNA-binding region" description="Integrase-type" evidence="9">
    <location>
        <begin position="42"/>
        <end position="94"/>
    </location>
</feature>
<dbReference type="PROSITE" id="PS51027">
    <property type="entry name" value="INTEGRASE_DBD"/>
    <property type="match status" value="1"/>
</dbReference>
<keyword evidence="7" id="KW-0229">DNA integration</keyword>
<feature type="domain" description="Integrase-type" evidence="11">
    <location>
        <begin position="42"/>
        <end position="94"/>
    </location>
</feature>
<dbReference type="GO" id="GO:0046872">
    <property type="term" value="F:metal ion binding"/>
    <property type="evidence" value="ECO:0007669"/>
    <property type="project" value="UniProtKB-KW"/>
</dbReference>
<evidence type="ECO:0000256" key="4">
    <source>
        <dbReference type="ARBA" id="ARBA00022723"/>
    </source>
</evidence>
<evidence type="ECO:0000256" key="6">
    <source>
        <dbReference type="ARBA" id="ARBA00022801"/>
    </source>
</evidence>
<proteinExistence type="predicted"/>
<dbReference type="STRING" id="1561998.A0A1I7UYB8"/>
<keyword evidence="12" id="KW-1185">Reference proteome</keyword>
<name>A0A1I7UYB8_9PELO</name>
<dbReference type="eggNOG" id="ENOG502TJ69">
    <property type="taxonomic scope" value="Eukaryota"/>
</dbReference>
<protein>
    <submittedName>
        <fullName evidence="13">Integrase-type domain-containing protein</fullName>
    </submittedName>
</protein>
<keyword evidence="2" id="KW-0548">Nucleotidyltransferase</keyword>
<evidence type="ECO:0000313" key="12">
    <source>
        <dbReference type="Proteomes" id="UP000095282"/>
    </source>
</evidence>
<evidence type="ECO:0000256" key="9">
    <source>
        <dbReference type="PROSITE-ProRule" id="PRU00506"/>
    </source>
</evidence>
<keyword evidence="8" id="KW-0238">DNA-binding</keyword>
<evidence type="ECO:0000256" key="2">
    <source>
        <dbReference type="ARBA" id="ARBA00022695"/>
    </source>
</evidence>
<evidence type="ECO:0000256" key="8">
    <source>
        <dbReference type="ARBA" id="ARBA00023125"/>
    </source>
</evidence>
<evidence type="ECO:0000256" key="5">
    <source>
        <dbReference type="ARBA" id="ARBA00022759"/>
    </source>
</evidence>
<accession>A0A1I7UYB8</accession>
<evidence type="ECO:0000256" key="3">
    <source>
        <dbReference type="ARBA" id="ARBA00022722"/>
    </source>
</evidence>
<dbReference type="AlphaFoldDB" id="A0A1I7UYB8"/>
<dbReference type="GO" id="GO:0015074">
    <property type="term" value="P:DNA integration"/>
    <property type="evidence" value="ECO:0007669"/>
    <property type="project" value="UniProtKB-KW"/>
</dbReference>
<feature type="compositionally biased region" description="Basic and acidic residues" evidence="10">
    <location>
        <begin position="441"/>
        <end position="450"/>
    </location>
</feature>
<dbReference type="GO" id="GO:0003677">
    <property type="term" value="F:DNA binding"/>
    <property type="evidence" value="ECO:0007669"/>
    <property type="project" value="UniProtKB-KW"/>
</dbReference>
<keyword evidence="6" id="KW-0378">Hydrolase</keyword>
<evidence type="ECO:0000313" key="13">
    <source>
        <dbReference type="WBParaSite" id="Csp11.Scaffold630.g20564.t1"/>
    </source>
</evidence>
<feature type="region of interest" description="Disordered" evidence="10">
    <location>
        <begin position="420"/>
        <end position="479"/>
    </location>
</feature>
<evidence type="ECO:0000256" key="10">
    <source>
        <dbReference type="SAM" id="MobiDB-lite"/>
    </source>
</evidence>
<dbReference type="WBParaSite" id="Csp11.Scaffold630.g20564.t1">
    <property type="protein sequence ID" value="Csp11.Scaffold630.g20564.t1"/>
    <property type="gene ID" value="Csp11.Scaffold630.g20564"/>
</dbReference>
<evidence type="ECO:0000256" key="1">
    <source>
        <dbReference type="ARBA" id="ARBA00022679"/>
    </source>
</evidence>
<evidence type="ECO:0000259" key="11">
    <source>
        <dbReference type="PROSITE" id="PS51027"/>
    </source>
</evidence>
<reference evidence="13" key="1">
    <citation type="submission" date="2016-11" db="UniProtKB">
        <authorList>
            <consortium name="WormBaseParasite"/>
        </authorList>
    </citation>
    <scope>IDENTIFICATION</scope>
</reference>
<keyword evidence="5" id="KW-0255">Endonuclease</keyword>
<dbReference type="GO" id="GO:0004519">
    <property type="term" value="F:endonuclease activity"/>
    <property type="evidence" value="ECO:0007669"/>
    <property type="project" value="UniProtKB-KW"/>
</dbReference>
<feature type="compositionally biased region" description="Low complexity" evidence="10">
    <location>
        <begin position="420"/>
        <end position="437"/>
    </location>
</feature>
<dbReference type="GO" id="GO:0016787">
    <property type="term" value="F:hydrolase activity"/>
    <property type="evidence" value="ECO:0007669"/>
    <property type="project" value="UniProtKB-KW"/>
</dbReference>
<keyword evidence="3" id="KW-0540">Nuclease</keyword>
<sequence length="479" mass="54954">MAREQAAREYEEHKRLFDEKHKTSCRKYPQPGSRVLVEIPSEKLGARCPKLVNKWKGPYRVISVTKNSATVAPIIGDSKKILEVPFDNLRIVPPEMENVPIETKKGRKGKRNIDQIDSLLEINIVSSNNEKFFSETLTCRCDGHRCSFVTTNGIRTNSPTQFVRMLRLLKRYPNLKDKAQVVLLLTQGDTLKNLDVPLIKGPPNAEEFLQMSHCQTLHLVIKHMPGWEKAFKEVTSQFIHELSQEKAVPTQTLTIVAPAIPKNEVPLKMKNIVVLNTWNEVASKLQESFEDQFYHLVIVILPFDTNQNVLENWRQLIFTIPTDSEVLLLPAPVPNFDYQSILPYENMMKDLLNLKPDVSRAWTMISPNMPMIAHNNKPLITLRDTYNPVEMWKVINDMVEKNGTQWNGFCVDNTHVYSSSTRNCSQSSTSSIQKSRQPGAFRKEITHEYESVNGSSGKRKLDRSRSSSVAHRDKRRTQY</sequence>
<dbReference type="InterPro" id="IPR001037">
    <property type="entry name" value="Integrase_C_retrovir"/>
</dbReference>